<comment type="catalytic activity">
    <reaction evidence="4">
        <text>alpha,alpha-trehalose 6-phosphate + H2O = alpha,alpha-trehalose + phosphate</text>
        <dbReference type="Rhea" id="RHEA:23420"/>
        <dbReference type="ChEBI" id="CHEBI:15377"/>
        <dbReference type="ChEBI" id="CHEBI:16551"/>
        <dbReference type="ChEBI" id="CHEBI:43474"/>
        <dbReference type="ChEBI" id="CHEBI:58429"/>
        <dbReference type="EC" id="3.1.3.12"/>
    </reaction>
</comment>
<evidence type="ECO:0000256" key="4">
    <source>
        <dbReference type="RuleBase" id="RU361117"/>
    </source>
</evidence>
<evidence type="ECO:0000313" key="6">
    <source>
        <dbReference type="Proteomes" id="UP001500235"/>
    </source>
</evidence>
<dbReference type="InterPro" id="IPR036412">
    <property type="entry name" value="HAD-like_sf"/>
</dbReference>
<dbReference type="EMBL" id="BAABBQ010000001">
    <property type="protein sequence ID" value="GAA4015201.1"/>
    <property type="molecule type" value="Genomic_DNA"/>
</dbReference>
<dbReference type="InterPro" id="IPR006379">
    <property type="entry name" value="HAD-SF_hydro_IIB"/>
</dbReference>
<comment type="similarity">
    <text evidence="2 4">Belongs to the trehalose phosphatase family.</text>
</comment>
<proteinExistence type="inferred from homology"/>
<evidence type="ECO:0000256" key="2">
    <source>
        <dbReference type="ARBA" id="ARBA00008770"/>
    </source>
</evidence>
<gene>
    <name evidence="5" type="primary">otsB</name>
    <name evidence="5" type="ORF">GCM10022280_12310</name>
</gene>
<dbReference type="EC" id="3.1.3.12" evidence="4"/>
<dbReference type="Proteomes" id="UP001500235">
    <property type="component" value="Unassembled WGS sequence"/>
</dbReference>
<reference evidence="6" key="1">
    <citation type="journal article" date="2019" name="Int. J. Syst. Evol. Microbiol.">
        <title>The Global Catalogue of Microorganisms (GCM) 10K type strain sequencing project: providing services to taxonomists for standard genome sequencing and annotation.</title>
        <authorList>
            <consortium name="The Broad Institute Genomics Platform"/>
            <consortium name="The Broad Institute Genome Sequencing Center for Infectious Disease"/>
            <person name="Wu L."/>
            <person name="Ma J."/>
        </authorList>
    </citation>
    <scope>NUCLEOTIDE SEQUENCE [LARGE SCALE GENOMIC DNA]</scope>
    <source>
        <strain evidence="6">JCM 17563</strain>
    </source>
</reference>
<dbReference type="RefSeq" id="WP_344706504.1">
    <property type="nucleotide sequence ID" value="NZ_BAABBQ010000001.1"/>
</dbReference>
<keyword evidence="4" id="KW-0460">Magnesium</keyword>
<evidence type="ECO:0000313" key="5">
    <source>
        <dbReference type="EMBL" id="GAA4015201.1"/>
    </source>
</evidence>
<sequence length="241" mass="25739">MPLPTPPQTLLRDAALFLDFDGTLVDIAERPDAIRVEPALLGLLQTLEERLQGRLTLVSGRASADVRAWLAPLQVSVVGSHGLERDGVTVARSAALDEGLSHLRAVLARHEGVIVEEKPMGAALHYREAPAAEQECHAAAAAVAERLGMEVQPGKMVVEIKPAHGDKGTAIEALMAEPRLAGTRPVFIGDDLTDEHGFAVVRRLGGAGILVGKERETEAAFRLASVTEVHRWLTQASEVLA</sequence>
<keyword evidence="6" id="KW-1185">Reference proteome</keyword>
<evidence type="ECO:0000256" key="1">
    <source>
        <dbReference type="ARBA" id="ARBA00005199"/>
    </source>
</evidence>
<dbReference type="NCBIfam" id="TIGR01484">
    <property type="entry name" value="HAD-SF-IIB"/>
    <property type="match status" value="1"/>
</dbReference>
<dbReference type="Gene3D" id="3.40.50.1000">
    <property type="entry name" value="HAD superfamily/HAD-like"/>
    <property type="match status" value="1"/>
</dbReference>
<comment type="pathway">
    <text evidence="1 4">Glycan biosynthesis; trehalose biosynthesis.</text>
</comment>
<comment type="caution">
    <text evidence="5">The sequence shown here is derived from an EMBL/GenBank/DDBJ whole genome shotgun (WGS) entry which is preliminary data.</text>
</comment>
<dbReference type="Pfam" id="PF02358">
    <property type="entry name" value="Trehalose_PPase"/>
    <property type="match status" value="1"/>
</dbReference>
<evidence type="ECO:0000256" key="3">
    <source>
        <dbReference type="ARBA" id="ARBA00022801"/>
    </source>
</evidence>
<protein>
    <recommendedName>
        <fullName evidence="4">Trehalose 6-phosphate phosphatase</fullName>
        <ecNumber evidence="4">3.1.3.12</ecNumber>
    </recommendedName>
</protein>
<keyword evidence="3 4" id="KW-0378">Hydrolase</keyword>
<dbReference type="PANTHER" id="PTHR43768:SF3">
    <property type="entry name" value="TREHALOSE 6-PHOSPHATE PHOSPHATASE"/>
    <property type="match status" value="1"/>
</dbReference>
<keyword evidence="4" id="KW-0479">Metal-binding</keyword>
<dbReference type="InterPro" id="IPR023214">
    <property type="entry name" value="HAD_sf"/>
</dbReference>
<dbReference type="NCBIfam" id="TIGR00685">
    <property type="entry name" value="T6PP"/>
    <property type="match status" value="1"/>
</dbReference>
<organism evidence="5 6">
    <name type="scientific">Sphingomonas swuensis</name>
    <dbReference type="NCBI Taxonomy" id="977800"/>
    <lineage>
        <taxon>Bacteria</taxon>
        <taxon>Pseudomonadati</taxon>
        <taxon>Pseudomonadota</taxon>
        <taxon>Alphaproteobacteria</taxon>
        <taxon>Sphingomonadales</taxon>
        <taxon>Sphingomonadaceae</taxon>
        <taxon>Sphingomonas</taxon>
    </lineage>
</organism>
<comment type="function">
    <text evidence="4">Removes the phosphate from trehalose 6-phosphate to produce free trehalose.</text>
</comment>
<comment type="cofactor">
    <cofactor evidence="4">
        <name>Mg(2+)</name>
        <dbReference type="ChEBI" id="CHEBI:18420"/>
    </cofactor>
</comment>
<name>A0ABP7SQS6_9SPHN</name>
<dbReference type="CDD" id="cd01627">
    <property type="entry name" value="HAD_TPP"/>
    <property type="match status" value="1"/>
</dbReference>
<dbReference type="Gene3D" id="3.30.70.1020">
    <property type="entry name" value="Trehalose-6-phosphate phosphatase related protein, domain 2"/>
    <property type="match status" value="1"/>
</dbReference>
<dbReference type="PANTHER" id="PTHR43768">
    <property type="entry name" value="TREHALOSE 6-PHOSPHATE PHOSPHATASE"/>
    <property type="match status" value="1"/>
</dbReference>
<dbReference type="InterPro" id="IPR003337">
    <property type="entry name" value="Trehalose_PPase"/>
</dbReference>
<accession>A0ABP7SQS6</accession>
<dbReference type="SUPFAM" id="SSF56784">
    <property type="entry name" value="HAD-like"/>
    <property type="match status" value="1"/>
</dbReference>
<dbReference type="InterPro" id="IPR044651">
    <property type="entry name" value="OTSB-like"/>
</dbReference>